<dbReference type="InterPro" id="IPR003599">
    <property type="entry name" value="Ig_sub"/>
</dbReference>
<dbReference type="CDD" id="cd00063">
    <property type="entry name" value="FN3"/>
    <property type="match status" value="3"/>
</dbReference>
<feature type="domain" description="Ig-like" evidence="15">
    <location>
        <begin position="189"/>
        <end position="267"/>
    </location>
</feature>
<feature type="compositionally biased region" description="Basic and acidic residues" evidence="13">
    <location>
        <begin position="501"/>
        <end position="510"/>
    </location>
</feature>
<dbReference type="FunFam" id="2.60.40.10:FF:000352">
    <property type="entry name" value="Cell adhesion molecule-related/down-regulated by oncogenes"/>
    <property type="match status" value="1"/>
</dbReference>
<evidence type="ECO:0000256" key="14">
    <source>
        <dbReference type="SAM" id="Phobius"/>
    </source>
</evidence>
<dbReference type="FunFam" id="2.60.40.10:FF:000273">
    <property type="entry name" value="contactin-3 isoform X1"/>
    <property type="match status" value="1"/>
</dbReference>
<dbReference type="FunFam" id="2.60.40.10:FF:000737">
    <property type="entry name" value="brother of CDO isoform X1"/>
    <property type="match status" value="1"/>
</dbReference>
<dbReference type="PANTHER" id="PTHR44170:SF1">
    <property type="entry name" value="CELL ADHESION MOLECULE-RELATED_DOWN-REGULATED BY ONCOGENES"/>
    <property type="match status" value="1"/>
</dbReference>
<evidence type="ECO:0000256" key="1">
    <source>
        <dbReference type="ARBA" id="ARBA00004167"/>
    </source>
</evidence>
<dbReference type="GO" id="GO:0005886">
    <property type="term" value="C:plasma membrane"/>
    <property type="evidence" value="ECO:0007669"/>
    <property type="project" value="UniProtKB-SubCell"/>
</dbReference>
<keyword evidence="3" id="KW-1003">Cell membrane</keyword>
<evidence type="ECO:0000256" key="5">
    <source>
        <dbReference type="ARBA" id="ARBA00022729"/>
    </source>
</evidence>
<feature type="region of interest" description="Disordered" evidence="13">
    <location>
        <begin position="495"/>
        <end position="518"/>
    </location>
</feature>
<dbReference type="FunFam" id="2.60.40.10:FF:000032">
    <property type="entry name" value="palladin isoform X1"/>
    <property type="match status" value="1"/>
</dbReference>
<name>A0A2J8N1D1_PANTR</name>
<feature type="region of interest" description="Disordered" evidence="13">
    <location>
        <begin position="1157"/>
        <end position="1183"/>
    </location>
</feature>
<evidence type="ECO:0000256" key="3">
    <source>
        <dbReference type="ARBA" id="ARBA00022475"/>
    </source>
</evidence>
<keyword evidence="9" id="KW-1015">Disulfide bond</keyword>
<evidence type="ECO:0000256" key="11">
    <source>
        <dbReference type="ARBA" id="ARBA00023319"/>
    </source>
</evidence>
<evidence type="ECO:0000313" key="18">
    <source>
        <dbReference type="Proteomes" id="UP000236370"/>
    </source>
</evidence>
<feature type="domain" description="Ig-like" evidence="15">
    <location>
        <begin position="369"/>
        <end position="480"/>
    </location>
</feature>
<dbReference type="PANTHER" id="PTHR44170">
    <property type="entry name" value="PROTEIN SIDEKICK"/>
    <property type="match status" value="1"/>
</dbReference>
<organism evidence="17 18">
    <name type="scientific">Pan troglodytes</name>
    <name type="common">Chimpanzee</name>
    <dbReference type="NCBI Taxonomy" id="9598"/>
    <lineage>
        <taxon>Eukaryota</taxon>
        <taxon>Metazoa</taxon>
        <taxon>Chordata</taxon>
        <taxon>Craniata</taxon>
        <taxon>Vertebrata</taxon>
        <taxon>Euteleostomi</taxon>
        <taxon>Mammalia</taxon>
        <taxon>Eutheria</taxon>
        <taxon>Euarchontoglires</taxon>
        <taxon>Primates</taxon>
        <taxon>Haplorrhini</taxon>
        <taxon>Catarrhini</taxon>
        <taxon>Hominidae</taxon>
        <taxon>Pan</taxon>
    </lineage>
</organism>
<comment type="caution">
    <text evidence="17">The sequence shown here is derived from an EMBL/GenBank/DDBJ whole genome shotgun (WGS) entry which is preliminary data.</text>
</comment>
<dbReference type="CDD" id="cd00096">
    <property type="entry name" value="Ig"/>
    <property type="match status" value="1"/>
</dbReference>
<evidence type="ECO:0000256" key="8">
    <source>
        <dbReference type="ARBA" id="ARBA00023136"/>
    </source>
</evidence>
<dbReference type="FunFam" id="2.60.40.10:FF:000205">
    <property type="entry name" value="Cell adhesion associated, oncogene regulated"/>
    <property type="match status" value="1"/>
</dbReference>
<feature type="domain" description="Ig-like" evidence="15">
    <location>
        <begin position="274"/>
        <end position="360"/>
    </location>
</feature>
<dbReference type="Gene3D" id="2.60.40.10">
    <property type="entry name" value="Immunoglobulins"/>
    <property type="match status" value="7"/>
</dbReference>
<evidence type="ECO:0000256" key="13">
    <source>
        <dbReference type="SAM" id="MobiDB-lite"/>
    </source>
</evidence>
<feature type="domain" description="Ig-like" evidence="15">
    <location>
        <begin position="41"/>
        <end position="126"/>
    </location>
</feature>
<dbReference type="InterPro" id="IPR013783">
    <property type="entry name" value="Ig-like_fold"/>
</dbReference>
<feature type="domain" description="Fibronectin type-III" evidence="16">
    <location>
        <begin position="643"/>
        <end position="738"/>
    </location>
</feature>
<evidence type="ECO:0000259" key="15">
    <source>
        <dbReference type="PROSITE" id="PS50835"/>
    </source>
</evidence>
<sequence length="1183" mass="127958">MVLSKLNQGLGFALEACPDCFCNLALCIRILDPYVHCYLAPYFTSEPLSAVQKLGGPVVLHCSAQPVTTRISWLHNGKTLDGNLEHIKIHQGTLTILSLNSSLLGYYQCLANNSIGAIVSGPATVSAAVLGDFGSSTKHVITAEEKSAGFIGCRVPESNPKAEVRYKIRGKWLKHSTGPSSDDFHILHPTHSQALAVLSRSPVTLECVVSGVPASQVYWLKDGQDIAPGSNWRRLYSHLATDSVDPADSGNYSCMAGNKSGDVKYVTYMVNVLEHASISKGLQDQIVSLGATVHFTCDVHGNPAPNCTWFHNAQPIHPSARHLTAGNGLKISGVTVEDVGMYQCVADNGIGFMHSTGRLEIENDGGFKPVIIMAPVSAKVADGDFVTLSCNASGLPVPVIRWYDSHGLITSHPSQVLRSKSRKSQLSRPEGLNLEPVYFVMSQAGASSLHIQAVTQEHAGKYICEATNEHGTTQAEASLMVVPFETNTKAETVTLPDAAQNDDRSKRDGSETGLLSSFPVKVHPSAVESAPEKNASGISVPDAPIILSPPQTHTPDTYNLVWRAGKDGGLPINAYFVKYRKLDDGVGMLGSWHTVRVPGSENELHLAELEPSSLYEVLMVARSAAGEGQPAMLTFRTSKVPEAPDRPTISTASETSVYVTWIPRANGGSPITAFKVEYKRMRTSNWLVAAEDIPPSKLSVEVRSLEPGSTYKFRVIAINHYGESFRSSASRPYQVAGFPNRFSNRPITGPHIAYTEAVSDTQIMLKWTYIPSSNNNTPIQGFYIYYRPTDSDNDSDYKRDVVEGSKQWHMIGHLQPETSYDIKMQCFNEGGESEFSNVMICETKVKRVPGASEYPVKDLSTPPNSLGSGGNVGPATSPARSSDMLYLIVGCVLGVMVLILMVFIAMCLWKNRQQNTIQKYDPPGYLYQGSDVNGQMVDYTTLSGASQINGNVHGGFLTNGGLSSGYSHLHHKVPNGVNGIVNGSLNGGLYSGHTNSLTRTHVDFEHPHHLVNGGGMYTAVPQIDPLECVNCRNCRNNNRCFTKTNSTFSSSPLPVVPVVAPYPQDGLEMKPLSHVKVPVCLTSAVPDCGQLPEESIKDNVEPVPTQHTCCQDIVNDVSSDGAEDPAEFSRGDSCAHSETENNIVSWNALTAPVPEGCAEKTTWSPPGIPLDSPTEVLQQPRET</sequence>
<dbReference type="InterPro" id="IPR036116">
    <property type="entry name" value="FN3_sf"/>
</dbReference>
<dbReference type="SMART" id="SM00060">
    <property type="entry name" value="FN3"/>
    <property type="match status" value="3"/>
</dbReference>
<dbReference type="AlphaFoldDB" id="A0A2J8N1D1"/>
<proteinExistence type="predicted"/>
<dbReference type="InterPro" id="IPR007110">
    <property type="entry name" value="Ig-like_dom"/>
</dbReference>
<dbReference type="SMART" id="SM00409">
    <property type="entry name" value="IG"/>
    <property type="match status" value="4"/>
</dbReference>
<dbReference type="FunFam" id="2.60.40.10:FF:001305">
    <property type="entry name" value="Cell adhesion molecule-related/down-regulated by oncogenes"/>
    <property type="match status" value="1"/>
</dbReference>
<evidence type="ECO:0000259" key="16">
    <source>
        <dbReference type="PROSITE" id="PS50853"/>
    </source>
</evidence>
<feature type="region of interest" description="Disordered" evidence="13">
    <location>
        <begin position="853"/>
        <end position="875"/>
    </location>
</feature>
<comment type="subcellular location">
    <subcellularLocation>
        <location evidence="2">Cell membrane</location>
    </subcellularLocation>
    <subcellularLocation>
        <location evidence="1">Membrane</location>
        <topology evidence="1">Single-pass membrane protein</topology>
    </subcellularLocation>
</comment>
<dbReference type="Pfam" id="PF13927">
    <property type="entry name" value="Ig_3"/>
    <property type="match status" value="3"/>
</dbReference>
<feature type="domain" description="Fibronectin type-III" evidence="16">
    <location>
        <begin position="543"/>
        <end position="641"/>
    </location>
</feature>
<dbReference type="PROSITE" id="PS50853">
    <property type="entry name" value="FN3"/>
    <property type="match status" value="3"/>
</dbReference>
<accession>A0A2J8N1D1</accession>
<evidence type="ECO:0000256" key="6">
    <source>
        <dbReference type="ARBA" id="ARBA00022737"/>
    </source>
</evidence>
<feature type="transmembrane region" description="Helical" evidence="14">
    <location>
        <begin position="884"/>
        <end position="909"/>
    </location>
</feature>
<evidence type="ECO:0000256" key="9">
    <source>
        <dbReference type="ARBA" id="ARBA00023157"/>
    </source>
</evidence>
<dbReference type="InterPro" id="IPR003961">
    <property type="entry name" value="FN3_dom"/>
</dbReference>
<keyword evidence="6" id="KW-0677">Repeat</keyword>
<keyword evidence="5" id="KW-0732">Signal</keyword>
<keyword evidence="8 14" id="KW-0472">Membrane</keyword>
<dbReference type="Proteomes" id="UP000236370">
    <property type="component" value="Unassembled WGS sequence"/>
</dbReference>
<keyword evidence="4 14" id="KW-0812">Transmembrane</keyword>
<feature type="domain" description="Fibronectin type-III" evidence="16">
    <location>
        <begin position="746"/>
        <end position="846"/>
    </location>
</feature>
<reference evidence="17 18" key="1">
    <citation type="submission" date="2017-12" db="EMBL/GenBank/DDBJ databases">
        <title>High-resolution comparative analysis of great ape genomes.</title>
        <authorList>
            <person name="Pollen A."/>
            <person name="Hastie A."/>
            <person name="Hormozdiari F."/>
            <person name="Dougherty M."/>
            <person name="Liu R."/>
            <person name="Chaisson M."/>
            <person name="Hoppe E."/>
            <person name="Hill C."/>
            <person name="Pang A."/>
            <person name="Hillier L."/>
            <person name="Baker C."/>
            <person name="Armstrong J."/>
            <person name="Shendure J."/>
            <person name="Paten B."/>
            <person name="Wilson R."/>
            <person name="Chao H."/>
            <person name="Schneider V."/>
            <person name="Ventura M."/>
            <person name="Kronenberg Z."/>
            <person name="Murali S."/>
            <person name="Gordon D."/>
            <person name="Cantsilieris S."/>
            <person name="Munson K."/>
            <person name="Nelson B."/>
            <person name="Raja A."/>
            <person name="Underwood J."/>
            <person name="Diekhans M."/>
            <person name="Fiddes I."/>
            <person name="Haussler D."/>
            <person name="Eichler E."/>
        </authorList>
    </citation>
    <scope>NUCLEOTIDE SEQUENCE [LARGE SCALE GENOMIC DNA]</scope>
    <source>
        <strain evidence="17">Yerkes chimp pedigree #C0471</strain>
    </source>
</reference>
<dbReference type="InterPro" id="IPR003598">
    <property type="entry name" value="Ig_sub2"/>
</dbReference>
<evidence type="ECO:0000256" key="7">
    <source>
        <dbReference type="ARBA" id="ARBA00022989"/>
    </source>
</evidence>
<evidence type="ECO:0000256" key="2">
    <source>
        <dbReference type="ARBA" id="ARBA00004236"/>
    </source>
</evidence>
<evidence type="ECO:0000256" key="10">
    <source>
        <dbReference type="ARBA" id="ARBA00023180"/>
    </source>
</evidence>
<dbReference type="PROSITE" id="PS50835">
    <property type="entry name" value="IG_LIKE"/>
    <property type="match status" value="4"/>
</dbReference>
<evidence type="ECO:0000256" key="4">
    <source>
        <dbReference type="ARBA" id="ARBA00022692"/>
    </source>
</evidence>
<keyword evidence="11" id="KW-0393">Immunoglobulin domain</keyword>
<dbReference type="Pfam" id="PF07679">
    <property type="entry name" value="I-set"/>
    <property type="match status" value="1"/>
</dbReference>
<dbReference type="Pfam" id="PF00041">
    <property type="entry name" value="fn3"/>
    <property type="match status" value="3"/>
</dbReference>
<gene>
    <name evidence="17" type="ORF">CK820_G0015490</name>
</gene>
<dbReference type="InterPro" id="IPR036179">
    <property type="entry name" value="Ig-like_dom_sf"/>
</dbReference>
<keyword evidence="7 14" id="KW-1133">Transmembrane helix</keyword>
<evidence type="ECO:0000256" key="12">
    <source>
        <dbReference type="ARBA" id="ARBA00069893"/>
    </source>
</evidence>
<dbReference type="InterPro" id="IPR013098">
    <property type="entry name" value="Ig_I-set"/>
</dbReference>
<dbReference type="EMBL" id="NBAG03000239">
    <property type="protein sequence ID" value="PNI65575.1"/>
    <property type="molecule type" value="Genomic_DNA"/>
</dbReference>
<dbReference type="SMART" id="SM00408">
    <property type="entry name" value="IGc2"/>
    <property type="match status" value="4"/>
</dbReference>
<dbReference type="SUPFAM" id="SSF49265">
    <property type="entry name" value="Fibronectin type III"/>
    <property type="match status" value="2"/>
</dbReference>
<evidence type="ECO:0000313" key="17">
    <source>
        <dbReference type="EMBL" id="PNI65575.1"/>
    </source>
</evidence>
<dbReference type="SUPFAM" id="SSF48726">
    <property type="entry name" value="Immunoglobulin"/>
    <property type="match status" value="4"/>
</dbReference>
<protein>
    <recommendedName>
        <fullName evidence="12">Cell adhesion molecule-related/down-regulated by oncogenes</fullName>
    </recommendedName>
</protein>
<keyword evidence="10" id="KW-0325">Glycoprotein</keyword>